<comment type="function">
    <text evidence="2">Antitoxin component of a type II toxin-antitoxin (TA) system.</text>
</comment>
<dbReference type="InterPro" id="IPR036165">
    <property type="entry name" value="YefM-like_sf"/>
</dbReference>
<comment type="similarity">
    <text evidence="1 2">Belongs to the phD/YefM antitoxin family.</text>
</comment>
<dbReference type="NCBIfam" id="TIGR01552">
    <property type="entry name" value="phd_fam"/>
    <property type="match status" value="1"/>
</dbReference>
<proteinExistence type="inferred from homology"/>
<evidence type="ECO:0000313" key="4">
    <source>
        <dbReference type="Proteomes" id="UP000218785"/>
    </source>
</evidence>
<dbReference type="InterPro" id="IPR051405">
    <property type="entry name" value="phD/YefM_antitoxin"/>
</dbReference>
<dbReference type="Pfam" id="PF02604">
    <property type="entry name" value="PhdYeFM_antitox"/>
    <property type="match status" value="1"/>
</dbReference>
<gene>
    <name evidence="3" type="ORF">NIES37_13220</name>
</gene>
<dbReference type="EMBL" id="AP018248">
    <property type="protein sequence ID" value="BAY97384.1"/>
    <property type="molecule type" value="Genomic_DNA"/>
</dbReference>
<dbReference type="PANTHER" id="PTHR33713">
    <property type="entry name" value="ANTITOXIN YAFN-RELATED"/>
    <property type="match status" value="1"/>
</dbReference>
<dbReference type="RefSeq" id="WP_096574451.1">
    <property type="nucleotide sequence ID" value="NZ_CAWNJS010000001.1"/>
</dbReference>
<accession>A0A1Z4MVB1</accession>
<evidence type="ECO:0000313" key="3">
    <source>
        <dbReference type="EMBL" id="BAY97384.1"/>
    </source>
</evidence>
<dbReference type="Gene3D" id="3.40.1620.10">
    <property type="entry name" value="YefM-like domain"/>
    <property type="match status" value="1"/>
</dbReference>
<dbReference type="SUPFAM" id="SSF143120">
    <property type="entry name" value="YefM-like"/>
    <property type="match status" value="1"/>
</dbReference>
<name>A0A1Z4MVB1_9CYAN</name>
<sequence length="83" mass="9233">MDIVSATEARANLPELINRAEYGKERIVIERHGKAVVAIINLEDLKLLEAIEDALDSAKLRRAVEENDGFTTIEAIMAQRGDE</sequence>
<organism evidence="3 4">
    <name type="scientific">Tolypothrix tenuis PCC 7101</name>
    <dbReference type="NCBI Taxonomy" id="231146"/>
    <lineage>
        <taxon>Bacteria</taxon>
        <taxon>Bacillati</taxon>
        <taxon>Cyanobacteriota</taxon>
        <taxon>Cyanophyceae</taxon>
        <taxon>Nostocales</taxon>
        <taxon>Tolypothrichaceae</taxon>
        <taxon>Tolypothrix</taxon>
    </lineage>
</organism>
<dbReference type="KEGG" id="ttq:NIES37_13220"/>
<dbReference type="InterPro" id="IPR006442">
    <property type="entry name" value="Antitoxin_Phd/YefM"/>
</dbReference>
<keyword evidence="4" id="KW-1185">Reference proteome</keyword>
<reference evidence="3 4" key="1">
    <citation type="submission" date="2017-06" db="EMBL/GenBank/DDBJ databases">
        <title>Genome sequencing of cyanobaciteial culture collection at National Institute for Environmental Studies (NIES).</title>
        <authorList>
            <person name="Hirose Y."/>
            <person name="Shimura Y."/>
            <person name="Fujisawa T."/>
            <person name="Nakamura Y."/>
            <person name="Kawachi M."/>
        </authorList>
    </citation>
    <scope>NUCLEOTIDE SEQUENCE [LARGE SCALE GENOMIC DNA]</scope>
    <source>
        <strain evidence="3 4">NIES-37</strain>
    </source>
</reference>
<protein>
    <recommendedName>
        <fullName evidence="2">Antitoxin</fullName>
    </recommendedName>
</protein>
<evidence type="ECO:0000256" key="2">
    <source>
        <dbReference type="RuleBase" id="RU362080"/>
    </source>
</evidence>
<dbReference type="PANTHER" id="PTHR33713:SF6">
    <property type="entry name" value="ANTITOXIN YEFM"/>
    <property type="match status" value="1"/>
</dbReference>
<evidence type="ECO:0000256" key="1">
    <source>
        <dbReference type="ARBA" id="ARBA00009981"/>
    </source>
</evidence>
<dbReference type="AlphaFoldDB" id="A0A1Z4MVB1"/>
<dbReference type="Proteomes" id="UP000218785">
    <property type="component" value="Chromosome"/>
</dbReference>